<dbReference type="PANTHER" id="PTHR33840">
    <property type="match status" value="1"/>
</dbReference>
<reference evidence="2" key="1">
    <citation type="submission" date="2025-02" db="EMBL/GenBank/DDBJ databases">
        <authorList>
            <consortium name="NCBI Genome Project"/>
        </authorList>
    </citation>
    <scope>NUCLEOTIDE SEQUENCE</scope>
</reference>
<dbReference type="VEuPathDB" id="FungiDB:An02g00780"/>
<gene>
    <name evidence="2" type="ORF">An02g00780</name>
</gene>
<dbReference type="PANTHER" id="PTHR33840:SF2">
    <property type="entry name" value="TLE1 PHOSPHOLIPASE DOMAIN-CONTAINING PROTEIN"/>
    <property type="match status" value="1"/>
</dbReference>
<dbReference type="AlphaFoldDB" id="A0AAJ8BXY7"/>
<reference evidence="2" key="2">
    <citation type="submission" date="2025-08" db="UniProtKB">
        <authorList>
            <consortium name="RefSeq"/>
        </authorList>
    </citation>
    <scope>IDENTIFICATION</scope>
</reference>
<dbReference type="SUPFAM" id="SSF53474">
    <property type="entry name" value="alpha/beta-Hydrolases"/>
    <property type="match status" value="1"/>
</dbReference>
<sequence length="458" mass="53103">MSLDSCNCLCPPDRPTRELVLCFDGTGNTFRVDGGDSNILKIFRMLDRKKENRYCYYQPGIGEDIRPGTFANAAVRPFSNIAPNAIIDEALATSFAQHVIYGYRFLARRWIPGSHIYLFGFSRGAYTARFLNEMLDFIGLISADNEEIMPLVWEAFTSYKFANSGKESEQAEYFLRMCRDTMCRSVGRVHFLGLFDTVNSVAKFNIYDDHRDMRIQPKPRIMRHAVSIDERRIKFQPVYFSGDHSDVGGGWPRELGRDYVASQIPLMWMVEESIDAGLSYEPEQLHKLGCFDFKKQEQSNPEVIHQAERAILHDSLMYDSGKALETLFWRVLECLPIKRPKVAPDGRVQSTRWHVGGLRRPLPQGAKLHYSVIERLKRDPDYRPYNLGVGNLAEVDDVIEGWKHIVHDKDSGRDKEIEQADEVHEDERSRRRRTLCEYYVWHRDAVDRPRTRRSDLCC</sequence>
<accession>A0AAJ8BXY7</accession>
<evidence type="ECO:0000259" key="1">
    <source>
        <dbReference type="Pfam" id="PF09994"/>
    </source>
</evidence>
<proteinExistence type="predicted"/>
<dbReference type="InterPro" id="IPR018712">
    <property type="entry name" value="Tle1-like_cat"/>
</dbReference>
<dbReference type="InterPro" id="IPR029058">
    <property type="entry name" value="AB_hydrolase_fold"/>
</dbReference>
<feature type="domain" description="T6SS Phospholipase effector Tle1-like catalytic" evidence="1">
    <location>
        <begin position="17"/>
        <end position="272"/>
    </location>
</feature>
<protein>
    <recommendedName>
        <fullName evidence="1">T6SS Phospholipase effector Tle1-like catalytic domain-containing protein</fullName>
    </recommendedName>
</protein>
<dbReference type="ESTHER" id="aspnc-a2qbp6">
    <property type="family name" value="T6SS-TLE1"/>
</dbReference>
<dbReference type="GeneID" id="4978559"/>
<dbReference type="RefSeq" id="XP_059605967.1">
    <property type="nucleotide sequence ID" value="XM_059746023.1"/>
</dbReference>
<organism evidence="2">
    <name type="scientific">Aspergillus niger</name>
    <dbReference type="NCBI Taxonomy" id="5061"/>
    <lineage>
        <taxon>Eukaryota</taxon>
        <taxon>Fungi</taxon>
        <taxon>Dikarya</taxon>
        <taxon>Ascomycota</taxon>
        <taxon>Pezizomycotina</taxon>
        <taxon>Eurotiomycetes</taxon>
        <taxon>Eurotiomycetidae</taxon>
        <taxon>Eurotiales</taxon>
        <taxon>Aspergillaceae</taxon>
        <taxon>Aspergillus</taxon>
        <taxon>Aspergillus subgen. Circumdati</taxon>
    </lineage>
</organism>
<dbReference type="KEGG" id="ang:An02g00780"/>
<dbReference type="Pfam" id="PF09994">
    <property type="entry name" value="T6SS_Tle1-like_cat"/>
    <property type="match status" value="1"/>
</dbReference>
<name>A0AAJ8BXY7_ASPNG</name>
<evidence type="ECO:0000313" key="2">
    <source>
        <dbReference type="RefSeq" id="XP_059605967.1"/>
    </source>
</evidence>